<dbReference type="AlphaFoldDB" id="A0A4Z0VYR0"/>
<comment type="function">
    <text evidence="1">May bind long-chain fatty acids, such as palmitate, and may play a role in lipid transport or fatty acid metabolism.</text>
</comment>
<comment type="caution">
    <text evidence="3">The sequence shown here is derived from an EMBL/GenBank/DDBJ whole genome shotgun (WGS) entry which is preliminary data.</text>
</comment>
<evidence type="ECO:0000313" key="3">
    <source>
        <dbReference type="EMBL" id="TGG86901.1"/>
    </source>
</evidence>
<evidence type="ECO:0000313" key="4">
    <source>
        <dbReference type="Proteomes" id="UP000297288"/>
    </source>
</evidence>
<evidence type="ECO:0000256" key="1">
    <source>
        <dbReference type="ARBA" id="ARBA00003238"/>
    </source>
</evidence>
<name>A0A4Z0VYR0_9BACT</name>
<dbReference type="Gene3D" id="3.30.1180.10">
    <property type="match status" value="1"/>
</dbReference>
<proteinExistence type="predicted"/>
<organism evidence="3 4">
    <name type="scientific">Geotoga petraea</name>
    <dbReference type="NCBI Taxonomy" id="28234"/>
    <lineage>
        <taxon>Bacteria</taxon>
        <taxon>Thermotogati</taxon>
        <taxon>Thermotogota</taxon>
        <taxon>Thermotogae</taxon>
        <taxon>Petrotogales</taxon>
        <taxon>Petrotogaceae</taxon>
        <taxon>Geotoga</taxon>
    </lineage>
</organism>
<dbReference type="Proteomes" id="UP000297288">
    <property type="component" value="Unassembled WGS sequence"/>
</dbReference>
<sequence length="285" mass="31715">MIGIITDSATNTPAEYLEFERLENVTLRVFMGEESYEDNELPEEKLFAYMENNFPKTSLPKFPDIEAAFERLVEKGCDEIISINISSGLSGTYNIFTNVAKDIEKKHDVKIKTIDTKNISIGAGLIVVKAVEMIKEGKSFDEIVEEISKVEKSKVLFSIPTLKFLKAGGRIGKVSGTIGEILNIKPVITCNFEGIYETVSKSRGMKKAMKSMFDRAMEFVNGDEIHSLAVYHSGDEPETLKLVETLKNNLADLMDKSLHFFEGKISPTMIVHTGNGLIGMAVIKK</sequence>
<dbReference type="OrthoDB" id="9781230at2"/>
<dbReference type="SUPFAM" id="SSF82549">
    <property type="entry name" value="DAK1/DegV-like"/>
    <property type="match status" value="1"/>
</dbReference>
<dbReference type="InterPro" id="IPR050270">
    <property type="entry name" value="DegV_domain_contain"/>
</dbReference>
<dbReference type="NCBIfam" id="TIGR00762">
    <property type="entry name" value="DegV"/>
    <property type="match status" value="1"/>
</dbReference>
<dbReference type="GO" id="GO:0008289">
    <property type="term" value="F:lipid binding"/>
    <property type="evidence" value="ECO:0007669"/>
    <property type="project" value="UniProtKB-KW"/>
</dbReference>
<accession>A0A4Z0VYR0</accession>
<dbReference type="PROSITE" id="PS51482">
    <property type="entry name" value="DEGV"/>
    <property type="match status" value="1"/>
</dbReference>
<keyword evidence="2" id="KW-0446">Lipid-binding</keyword>
<protein>
    <submittedName>
        <fullName evidence="3">DegV family protein</fullName>
    </submittedName>
</protein>
<dbReference type="RefSeq" id="WP_135403189.1">
    <property type="nucleotide sequence ID" value="NZ_SRME01000007.1"/>
</dbReference>
<dbReference type="PANTHER" id="PTHR33434">
    <property type="entry name" value="DEGV DOMAIN-CONTAINING PROTEIN DR_1986-RELATED"/>
    <property type="match status" value="1"/>
</dbReference>
<dbReference type="Pfam" id="PF02645">
    <property type="entry name" value="DegV"/>
    <property type="match status" value="1"/>
</dbReference>
<dbReference type="InterPro" id="IPR003797">
    <property type="entry name" value="DegV"/>
</dbReference>
<evidence type="ECO:0000256" key="2">
    <source>
        <dbReference type="ARBA" id="ARBA00023121"/>
    </source>
</evidence>
<gene>
    <name evidence="3" type="ORF">E4650_09655</name>
</gene>
<dbReference type="Gene3D" id="3.40.50.10170">
    <property type="match status" value="1"/>
</dbReference>
<dbReference type="InterPro" id="IPR043168">
    <property type="entry name" value="DegV_C"/>
</dbReference>
<reference evidence="3 4" key="1">
    <citation type="submission" date="2019-04" db="EMBL/GenBank/DDBJ databases">
        <title>Draft genome sequence data and analysis of a Fermenting Bacterium, Geotoga petraea strain HO-Geo1, isolated from heavy-oil petroleum reservoir in Russia.</title>
        <authorList>
            <person name="Grouzdev D.S."/>
            <person name="Semenova E.M."/>
            <person name="Sokolova D.S."/>
            <person name="Tourova T.P."/>
            <person name="Poltaraus A.B."/>
            <person name="Nazina T.N."/>
        </authorList>
    </citation>
    <scope>NUCLEOTIDE SEQUENCE [LARGE SCALE GENOMIC DNA]</scope>
    <source>
        <strain evidence="3 4">HO-Geo1</strain>
    </source>
</reference>
<dbReference type="PANTHER" id="PTHR33434:SF3">
    <property type="entry name" value="DEGV DOMAIN-CONTAINING PROTEIN YITS"/>
    <property type="match status" value="1"/>
</dbReference>
<dbReference type="EMBL" id="SRME01000007">
    <property type="protein sequence ID" value="TGG86901.1"/>
    <property type="molecule type" value="Genomic_DNA"/>
</dbReference>